<dbReference type="EMBL" id="JAHESC010000011">
    <property type="protein sequence ID" value="MBT1686776.1"/>
    <property type="molecule type" value="Genomic_DNA"/>
</dbReference>
<keyword evidence="1" id="KW-0175">Coiled coil</keyword>
<dbReference type="Pfam" id="PF19919">
    <property type="entry name" value="bpX3"/>
    <property type="match status" value="1"/>
</dbReference>
<name>A0AAP2D7E1_9BACT</name>
<feature type="domain" description="MoxR-vWA-beta-propeller ternary system" evidence="3">
    <location>
        <begin position="7"/>
        <end position="178"/>
    </location>
</feature>
<dbReference type="Proteomes" id="UP001319180">
    <property type="component" value="Unassembled WGS sequence"/>
</dbReference>
<proteinExistence type="predicted"/>
<evidence type="ECO:0000256" key="1">
    <source>
        <dbReference type="SAM" id="Coils"/>
    </source>
</evidence>
<feature type="region of interest" description="Disordered" evidence="2">
    <location>
        <begin position="228"/>
        <end position="250"/>
    </location>
</feature>
<dbReference type="RefSeq" id="WP_254090013.1">
    <property type="nucleotide sequence ID" value="NZ_JAHESC010000011.1"/>
</dbReference>
<sequence length="915" mass="103717">MTSPSTIGLRYNEQPRHTPRAALLRGHEPLAWLQEMGAWGIDPTLLACYVMPESIHSIAAGGLFVILPEDTAIPPTGTQAELYGLSDGRLYLPLHATVTPALADDELQQILLWDVQVFHPRIGLVGFESADRLDLSTLLDFIPGPSTAWSLAQEGNPTRPPLVNIRIVPPTVADILQAPDRRPLHDIPPSQHEKSSESWPDKVKRKLLKAALSAIEKTLDKLEQHASRFLSEEDRQKAGRQANERLANPDHTPGLFGRFIQWMRESLEDLERKRRNEINRLVLLFDENMDEALRYAIPLDNPYAHRGTVPPTSSLNRRDAMRFDIGWIHGGSGGDVWQIDDQYYTLRQKYLDAARQATARGDFKKAAYIYAHLLHDFSSAANVLEQGGFYRDAATLYRDHVKNIPAAAGCLERGGLLLDAIELYKELGKHEKAGDLYQQAQLPEHAANQYTRSVQQALDSGDYLDAARITQHKLEQRTQAQDILLRGWTESRQAEACLQSYLGLLAQSDDDDLPRQLQTLYTETSEDKHDTFLQVLANLARKKQLRGEAYNASRRLAYTIVGQQVQQGKPGNLTLLEHFHPADRLLAADTRRYINLQQERLREEQAALWRLDPKTKWLKAVCHRNQFLILGVEGHYLQLARGNWYGYIEYHGWPDHIRQDNQVTLITEPYNSHQVLLHNTHGVAFKDLVLPRSKHFDDELIITTPAKLPADAVGYTFKPDGDVVVVKNQNDSVSLLYYTPEFALKYPREYKLSEFIMTQPANPVIHTPYRNQKFYIGIDNRLVEIFEDGEIYVHHLADTILRITLAPAYANPYIIISTPSGSMLFKEQLGAALLTADDYFAATPVDACFISSDHFVLAGRHQATVYYVPDGKPKEVYTIEPRKPIVSLLTTHKKDRFALVYQDGSTSLHTADRDE</sequence>
<dbReference type="AlphaFoldDB" id="A0AAP2D7E1"/>
<gene>
    <name evidence="4" type="ORF">KK078_09420</name>
</gene>
<evidence type="ECO:0000259" key="3">
    <source>
        <dbReference type="Pfam" id="PF19919"/>
    </source>
</evidence>
<dbReference type="InterPro" id="IPR045551">
    <property type="entry name" value="bpX3"/>
</dbReference>
<organism evidence="4 5">
    <name type="scientific">Dawidia soli</name>
    <dbReference type="NCBI Taxonomy" id="2782352"/>
    <lineage>
        <taxon>Bacteria</taxon>
        <taxon>Pseudomonadati</taxon>
        <taxon>Bacteroidota</taxon>
        <taxon>Cytophagia</taxon>
        <taxon>Cytophagales</taxon>
        <taxon>Chryseotaleaceae</taxon>
        <taxon>Dawidia</taxon>
    </lineage>
</organism>
<dbReference type="InterPro" id="IPR011990">
    <property type="entry name" value="TPR-like_helical_dom_sf"/>
</dbReference>
<evidence type="ECO:0000313" key="4">
    <source>
        <dbReference type="EMBL" id="MBT1686776.1"/>
    </source>
</evidence>
<protein>
    <recommendedName>
        <fullName evidence="3">MoxR-vWA-beta-propeller ternary system domain-containing protein</fullName>
    </recommendedName>
</protein>
<feature type="region of interest" description="Disordered" evidence="2">
    <location>
        <begin position="180"/>
        <end position="200"/>
    </location>
</feature>
<reference evidence="4 5" key="1">
    <citation type="submission" date="2021-05" db="EMBL/GenBank/DDBJ databases">
        <title>A Polyphasic approach of four new species of the genus Ohtaekwangia: Ohtaekwangia histidinii sp. nov., Ohtaekwangia cretensis sp. nov., Ohtaekwangia indiensis sp. nov., Ohtaekwangia reichenbachii sp. nov. from diverse environment.</title>
        <authorList>
            <person name="Octaviana S."/>
        </authorList>
    </citation>
    <scope>NUCLEOTIDE SEQUENCE [LARGE SCALE GENOMIC DNA]</scope>
    <source>
        <strain evidence="4 5">PWU37</strain>
    </source>
</reference>
<feature type="compositionally biased region" description="Basic and acidic residues" evidence="2">
    <location>
        <begin position="228"/>
        <end position="237"/>
    </location>
</feature>
<dbReference type="Gene3D" id="1.25.40.10">
    <property type="entry name" value="Tetratricopeptide repeat domain"/>
    <property type="match status" value="1"/>
</dbReference>
<dbReference type="SUPFAM" id="SSF48452">
    <property type="entry name" value="TPR-like"/>
    <property type="match status" value="1"/>
</dbReference>
<evidence type="ECO:0000313" key="5">
    <source>
        <dbReference type="Proteomes" id="UP001319180"/>
    </source>
</evidence>
<evidence type="ECO:0000256" key="2">
    <source>
        <dbReference type="SAM" id="MobiDB-lite"/>
    </source>
</evidence>
<keyword evidence="5" id="KW-1185">Reference proteome</keyword>
<accession>A0AAP2D7E1</accession>
<feature type="coiled-coil region" evidence="1">
    <location>
        <begin position="260"/>
        <end position="287"/>
    </location>
</feature>
<comment type="caution">
    <text evidence="4">The sequence shown here is derived from an EMBL/GenBank/DDBJ whole genome shotgun (WGS) entry which is preliminary data.</text>
</comment>